<protein>
    <submittedName>
        <fullName evidence="5">Response regulator</fullName>
    </submittedName>
</protein>
<reference evidence="5 6" key="1">
    <citation type="journal article" date="2011" name="BMC Genomics">
        <title>Genomic insights into an obligate epibiotic bacterial predator: Micavibrio aeruginosavorus ARL-13.</title>
        <authorList>
            <person name="Wang Z."/>
            <person name="Kadouri D."/>
            <person name="Wu M."/>
        </authorList>
    </citation>
    <scope>NUCLEOTIDE SEQUENCE [LARGE SCALE GENOMIC DNA]</scope>
    <source>
        <strain evidence="5 6">ARL-13</strain>
    </source>
</reference>
<dbReference type="InterPro" id="IPR011006">
    <property type="entry name" value="CheY-like_superfamily"/>
</dbReference>
<keyword evidence="1 2" id="KW-0597">Phosphoprotein</keyword>
<dbReference type="Proteomes" id="UP000009286">
    <property type="component" value="Chromosome"/>
</dbReference>
<gene>
    <name evidence="5" type="ordered locus">MICA_790</name>
</gene>
<dbReference type="InterPro" id="IPR001789">
    <property type="entry name" value="Sig_transdc_resp-reg_receiver"/>
</dbReference>
<dbReference type="HOGENOM" id="CLU_000445_69_12_5"/>
<dbReference type="InterPro" id="IPR050595">
    <property type="entry name" value="Bact_response_regulator"/>
</dbReference>
<organism evidence="5 6">
    <name type="scientific">Micavibrio aeruginosavorus (strain ARL-13)</name>
    <dbReference type="NCBI Taxonomy" id="856793"/>
    <lineage>
        <taxon>Bacteria</taxon>
        <taxon>Pseudomonadati</taxon>
        <taxon>Bdellovibrionota</taxon>
        <taxon>Bdellovibrionia</taxon>
        <taxon>Bdellovibrionales</taxon>
        <taxon>Pseudobdellovibrionaceae</taxon>
        <taxon>Micavibrio</taxon>
    </lineage>
</organism>
<dbReference type="eggNOG" id="COG3706">
    <property type="taxonomic scope" value="Bacteria"/>
</dbReference>
<name>G2KQI8_MICAA</name>
<accession>G2KQI8</accession>
<dbReference type="OrthoDB" id="9786548at2"/>
<dbReference type="RefSeq" id="WP_014102347.1">
    <property type="nucleotide sequence ID" value="NC_016026.1"/>
</dbReference>
<feature type="modified residue" description="4-aspartylphosphate" evidence="2">
    <location>
        <position position="59"/>
    </location>
</feature>
<dbReference type="PANTHER" id="PTHR44591">
    <property type="entry name" value="STRESS RESPONSE REGULATOR PROTEIN 1"/>
    <property type="match status" value="1"/>
</dbReference>
<dbReference type="SMART" id="SM00448">
    <property type="entry name" value="REC"/>
    <property type="match status" value="1"/>
</dbReference>
<evidence type="ECO:0000313" key="5">
    <source>
        <dbReference type="EMBL" id="AEP09124.1"/>
    </source>
</evidence>
<evidence type="ECO:0000313" key="6">
    <source>
        <dbReference type="Proteomes" id="UP000009286"/>
    </source>
</evidence>
<proteinExistence type="predicted"/>
<feature type="compositionally biased region" description="Basic and acidic residues" evidence="3">
    <location>
        <begin position="149"/>
        <end position="162"/>
    </location>
</feature>
<dbReference type="PANTHER" id="PTHR44591:SF3">
    <property type="entry name" value="RESPONSE REGULATORY DOMAIN-CONTAINING PROTEIN"/>
    <property type="match status" value="1"/>
</dbReference>
<keyword evidence="6" id="KW-1185">Reference proteome</keyword>
<sequence>MTYQFEKASVLVVDDMRPMLALTASLLKIFGFKNVYTAVDADEAFAIMCVNNPDLVITDWLMEPQDGIDLCNRIRTDPKCPNPYVPIVLMTGYSARVRVEQARDVGITEFLVKPFTAKDLYTRIEQLIEKPRRFVDANEFFGPDRRRRKNDEFKGPFKRGGDRQTNAPQTANDERIQTILKRLRQETKDVTGTVE</sequence>
<dbReference type="Gene3D" id="3.40.50.2300">
    <property type="match status" value="1"/>
</dbReference>
<dbReference type="STRING" id="856793.MICA_790"/>
<dbReference type="AlphaFoldDB" id="G2KQI8"/>
<evidence type="ECO:0000259" key="4">
    <source>
        <dbReference type="PROSITE" id="PS50110"/>
    </source>
</evidence>
<feature type="region of interest" description="Disordered" evidence="3">
    <location>
        <begin position="145"/>
        <end position="175"/>
    </location>
</feature>
<feature type="domain" description="Response regulatory" evidence="4">
    <location>
        <begin position="9"/>
        <end position="128"/>
    </location>
</feature>
<dbReference type="GO" id="GO:0000160">
    <property type="term" value="P:phosphorelay signal transduction system"/>
    <property type="evidence" value="ECO:0007669"/>
    <property type="project" value="InterPro"/>
</dbReference>
<dbReference type="Pfam" id="PF00072">
    <property type="entry name" value="Response_reg"/>
    <property type="match status" value="1"/>
</dbReference>
<dbReference type="EMBL" id="CP002382">
    <property type="protein sequence ID" value="AEP09124.1"/>
    <property type="molecule type" value="Genomic_DNA"/>
</dbReference>
<dbReference type="PROSITE" id="PS50110">
    <property type="entry name" value="RESPONSE_REGULATORY"/>
    <property type="match status" value="1"/>
</dbReference>
<dbReference type="SUPFAM" id="SSF52172">
    <property type="entry name" value="CheY-like"/>
    <property type="match status" value="1"/>
</dbReference>
<evidence type="ECO:0000256" key="1">
    <source>
        <dbReference type="ARBA" id="ARBA00022553"/>
    </source>
</evidence>
<evidence type="ECO:0000256" key="3">
    <source>
        <dbReference type="SAM" id="MobiDB-lite"/>
    </source>
</evidence>
<dbReference type="KEGG" id="mai:MICA_790"/>
<evidence type="ECO:0000256" key="2">
    <source>
        <dbReference type="PROSITE-ProRule" id="PRU00169"/>
    </source>
</evidence>